<keyword evidence="9" id="KW-1015">Disulfide bond</keyword>
<keyword evidence="7" id="KW-0081">Bacteriolytic enzyme</keyword>
<name>A0A916SXI8_9MICO</name>
<comment type="similarity">
    <text evidence="3">Belongs to the glycosyl hydrolase 25 family.</text>
</comment>
<dbReference type="Pfam" id="PF01183">
    <property type="entry name" value="Glyco_hydro_25"/>
    <property type="match status" value="1"/>
</dbReference>
<evidence type="ECO:0000256" key="3">
    <source>
        <dbReference type="ARBA" id="ARBA00010646"/>
    </source>
</evidence>
<evidence type="ECO:0000256" key="7">
    <source>
        <dbReference type="ARBA" id="ARBA00022638"/>
    </source>
</evidence>
<evidence type="ECO:0000256" key="12">
    <source>
        <dbReference type="SAM" id="SignalP"/>
    </source>
</evidence>
<dbReference type="Proteomes" id="UP000636793">
    <property type="component" value="Unassembled WGS sequence"/>
</dbReference>
<dbReference type="PANTHER" id="PTHR34135:SF2">
    <property type="entry name" value="LYSOZYME"/>
    <property type="match status" value="1"/>
</dbReference>
<dbReference type="GO" id="GO:0031640">
    <property type="term" value="P:killing of cells of another organism"/>
    <property type="evidence" value="ECO:0007669"/>
    <property type="project" value="UniProtKB-KW"/>
</dbReference>
<keyword evidence="5" id="KW-0964">Secreted</keyword>
<dbReference type="GO" id="GO:0016998">
    <property type="term" value="P:cell wall macromolecule catabolic process"/>
    <property type="evidence" value="ECO:0007669"/>
    <property type="project" value="InterPro"/>
</dbReference>
<protein>
    <recommendedName>
        <fullName evidence="4">lysozyme</fullName>
        <ecNumber evidence="4">3.2.1.17</ecNumber>
    </recommendedName>
</protein>
<dbReference type="PANTHER" id="PTHR34135">
    <property type="entry name" value="LYSOZYME"/>
    <property type="match status" value="1"/>
</dbReference>
<dbReference type="SMART" id="SM00641">
    <property type="entry name" value="Glyco_25"/>
    <property type="match status" value="1"/>
</dbReference>
<dbReference type="InterPro" id="IPR002053">
    <property type="entry name" value="Glyco_hydro_25"/>
</dbReference>
<dbReference type="GO" id="GO:0016052">
    <property type="term" value="P:carbohydrate catabolic process"/>
    <property type="evidence" value="ECO:0007669"/>
    <property type="project" value="TreeGrafter"/>
</dbReference>
<dbReference type="GO" id="GO:0003796">
    <property type="term" value="F:lysozyme activity"/>
    <property type="evidence" value="ECO:0007669"/>
    <property type="project" value="UniProtKB-EC"/>
</dbReference>
<sequence>MEETTMRRTYFKLAATLIAAPTMLVGAGALAASPAHAATARNGVCETGEFCLYYNSYEAGSVSDFTTSISDYGATQPSCYDFKSAGAGQGLCVKNNAASVWNRTGKTVTVFYNSGYGGASQNFAAGTKGNLNATLKNNNASHRIGAAPASVRGIDVSDNNSTIDWASQKAAGVRFAYAKASEGSTWTDPTFSRNYNGSRNAGIIRGAYHFANPAGASGKTQADFFISHGGGWRADGYTLPGALDVEGTCYGKTDAAMVSWIKAFVAEYKLKEGRTPVIYTNRSWWQDCTGNSTAFHSSALWFAHPTTVGTLPGGWAKQTIWQYGISNGIDQNKFNGSLTALKAFANNS</sequence>
<keyword evidence="10" id="KW-0326">Glycosidase</keyword>
<evidence type="ECO:0000256" key="6">
    <source>
        <dbReference type="ARBA" id="ARBA00022529"/>
    </source>
</evidence>
<dbReference type="FunFam" id="3.20.20.80:FF:000060">
    <property type="entry name" value="Lysozyme M1"/>
    <property type="match status" value="1"/>
</dbReference>
<comment type="catalytic activity">
    <reaction evidence="1">
        <text>Hydrolysis of (1-&gt;4)-beta-linkages between N-acetylmuramic acid and N-acetyl-D-glucosamine residues in a peptidoglycan and between N-acetyl-D-glucosamine residues in chitodextrins.</text>
        <dbReference type="EC" id="3.2.1.17"/>
    </reaction>
</comment>
<dbReference type="InterPro" id="IPR018077">
    <property type="entry name" value="Glyco_hydro_fam25_subgr"/>
</dbReference>
<dbReference type="InterPro" id="IPR017853">
    <property type="entry name" value="GH"/>
</dbReference>
<dbReference type="SUPFAM" id="SSF51445">
    <property type="entry name" value="(Trans)glycosidases"/>
    <property type="match status" value="1"/>
</dbReference>
<keyword evidence="12" id="KW-0732">Signal</keyword>
<keyword evidence="8" id="KW-0378">Hydrolase</keyword>
<dbReference type="Pfam" id="PF03995">
    <property type="entry name" value="Inhibitor_I36"/>
    <property type="match status" value="1"/>
</dbReference>
<comment type="subcellular location">
    <subcellularLocation>
        <location evidence="2">Secreted</location>
    </subcellularLocation>
</comment>
<evidence type="ECO:0000256" key="9">
    <source>
        <dbReference type="ARBA" id="ARBA00023157"/>
    </source>
</evidence>
<feature type="chain" id="PRO_5037687838" description="lysozyme" evidence="12">
    <location>
        <begin position="38"/>
        <end position="348"/>
    </location>
</feature>
<dbReference type="AlphaFoldDB" id="A0A916SXI8"/>
<proteinExistence type="inferred from homology"/>
<dbReference type="PROSITE" id="PS51904">
    <property type="entry name" value="GLYCOSYL_HYDROL_F25_2"/>
    <property type="match status" value="1"/>
</dbReference>
<feature type="signal peptide" evidence="12">
    <location>
        <begin position="1"/>
        <end position="37"/>
    </location>
</feature>
<evidence type="ECO:0000256" key="8">
    <source>
        <dbReference type="ARBA" id="ARBA00022801"/>
    </source>
</evidence>
<evidence type="ECO:0000256" key="4">
    <source>
        <dbReference type="ARBA" id="ARBA00012732"/>
    </source>
</evidence>
<dbReference type="GO" id="GO:0042742">
    <property type="term" value="P:defense response to bacterium"/>
    <property type="evidence" value="ECO:0007669"/>
    <property type="project" value="UniProtKB-KW"/>
</dbReference>
<dbReference type="Gene3D" id="3.20.20.80">
    <property type="entry name" value="Glycosidases"/>
    <property type="match status" value="1"/>
</dbReference>
<reference evidence="13" key="1">
    <citation type="journal article" date="2014" name="Int. J. Syst. Evol. Microbiol.">
        <title>Complete genome sequence of Corynebacterium casei LMG S-19264T (=DSM 44701T), isolated from a smear-ripened cheese.</title>
        <authorList>
            <consortium name="US DOE Joint Genome Institute (JGI-PGF)"/>
            <person name="Walter F."/>
            <person name="Albersmeier A."/>
            <person name="Kalinowski J."/>
            <person name="Ruckert C."/>
        </authorList>
    </citation>
    <scope>NUCLEOTIDE SEQUENCE</scope>
    <source>
        <strain evidence="13">CGMCC 1.15085</strain>
    </source>
</reference>
<evidence type="ECO:0000256" key="5">
    <source>
        <dbReference type="ARBA" id="ARBA00022525"/>
    </source>
</evidence>
<dbReference type="GO" id="GO:0009253">
    <property type="term" value="P:peptidoglycan catabolic process"/>
    <property type="evidence" value="ECO:0007669"/>
    <property type="project" value="InterPro"/>
</dbReference>
<dbReference type="EC" id="3.2.1.17" evidence="4"/>
<organism evidence="13 14">
    <name type="scientific">Flexivirga endophytica</name>
    <dbReference type="NCBI Taxonomy" id="1849103"/>
    <lineage>
        <taxon>Bacteria</taxon>
        <taxon>Bacillati</taxon>
        <taxon>Actinomycetota</taxon>
        <taxon>Actinomycetes</taxon>
        <taxon>Micrococcales</taxon>
        <taxon>Dermacoccaceae</taxon>
        <taxon>Flexivirga</taxon>
    </lineage>
</organism>
<evidence type="ECO:0000256" key="10">
    <source>
        <dbReference type="ARBA" id="ARBA00023295"/>
    </source>
</evidence>
<evidence type="ECO:0000313" key="14">
    <source>
        <dbReference type="Proteomes" id="UP000636793"/>
    </source>
</evidence>
<reference evidence="13" key="2">
    <citation type="submission" date="2020-09" db="EMBL/GenBank/DDBJ databases">
        <authorList>
            <person name="Sun Q."/>
            <person name="Zhou Y."/>
        </authorList>
    </citation>
    <scope>NUCLEOTIDE SEQUENCE</scope>
    <source>
        <strain evidence="13">CGMCC 1.15085</strain>
    </source>
</reference>
<comment type="caution">
    <text evidence="13">The sequence shown here is derived from an EMBL/GenBank/DDBJ whole genome shotgun (WGS) entry which is preliminary data.</text>
</comment>
<evidence type="ECO:0000313" key="13">
    <source>
        <dbReference type="EMBL" id="GGB22658.1"/>
    </source>
</evidence>
<evidence type="ECO:0000256" key="11">
    <source>
        <dbReference type="ARBA" id="ARBA00055588"/>
    </source>
</evidence>
<comment type="function">
    <text evidence="11">This enzyme has both lysozyme (acetylmuramidase) and diacetylmuramidase activities.</text>
</comment>
<evidence type="ECO:0000256" key="1">
    <source>
        <dbReference type="ARBA" id="ARBA00000632"/>
    </source>
</evidence>
<evidence type="ECO:0000256" key="2">
    <source>
        <dbReference type="ARBA" id="ARBA00004613"/>
    </source>
</evidence>
<dbReference type="EMBL" id="BMHI01000002">
    <property type="protein sequence ID" value="GGB22658.1"/>
    <property type="molecule type" value="Genomic_DNA"/>
</dbReference>
<dbReference type="GO" id="GO:0005576">
    <property type="term" value="C:extracellular region"/>
    <property type="evidence" value="ECO:0007669"/>
    <property type="project" value="UniProtKB-SubCell"/>
</dbReference>
<keyword evidence="14" id="KW-1185">Reference proteome</keyword>
<accession>A0A916SXI8</accession>
<keyword evidence="6" id="KW-0929">Antimicrobial</keyword>
<gene>
    <name evidence="13" type="ORF">GCM10011492_10580</name>
</gene>